<evidence type="ECO:0000313" key="3">
    <source>
        <dbReference type="EMBL" id="OGE98580.1"/>
    </source>
</evidence>
<dbReference type="Pfam" id="PF20803">
    <property type="entry name" value="PaaX_M"/>
    <property type="match status" value="1"/>
</dbReference>
<feature type="transmembrane region" description="Helical" evidence="1">
    <location>
        <begin position="38"/>
        <end position="62"/>
    </location>
</feature>
<keyword evidence="1" id="KW-0472">Membrane</keyword>
<keyword evidence="1" id="KW-0812">Transmembrane</keyword>
<accession>A0A1F5Q9W6</accession>
<reference evidence="3 4" key="1">
    <citation type="journal article" date="2016" name="Nat. Commun.">
        <title>Thousands of microbial genomes shed light on interconnected biogeochemical processes in an aquifer system.</title>
        <authorList>
            <person name="Anantharaman K."/>
            <person name="Brown C.T."/>
            <person name="Hug L.A."/>
            <person name="Sharon I."/>
            <person name="Castelle C.J."/>
            <person name="Probst A.J."/>
            <person name="Thomas B.C."/>
            <person name="Singh A."/>
            <person name="Wilkins M.J."/>
            <person name="Karaoz U."/>
            <person name="Brodie E.L."/>
            <person name="Williams K.H."/>
            <person name="Hubbard S.S."/>
            <person name="Banfield J.F."/>
        </authorList>
    </citation>
    <scope>NUCLEOTIDE SEQUENCE [LARGE SCALE GENOMIC DNA]</scope>
</reference>
<feature type="domain" description="Transcriptional repressor PaaX-like central Cas2-like" evidence="2">
    <location>
        <begin position="130"/>
        <end position="207"/>
    </location>
</feature>
<dbReference type="AlphaFoldDB" id="A0A1F5Q9W6"/>
<dbReference type="Proteomes" id="UP000177235">
    <property type="component" value="Unassembled WGS sequence"/>
</dbReference>
<protein>
    <recommendedName>
        <fullName evidence="2">Transcriptional repressor PaaX-like central Cas2-like domain-containing protein</fullName>
    </recommendedName>
</protein>
<evidence type="ECO:0000259" key="2">
    <source>
        <dbReference type="Pfam" id="PF20803"/>
    </source>
</evidence>
<gene>
    <name evidence="3" type="ORF">A3J05_01185</name>
</gene>
<evidence type="ECO:0000256" key="1">
    <source>
        <dbReference type="SAM" id="Phobius"/>
    </source>
</evidence>
<dbReference type="InterPro" id="IPR048846">
    <property type="entry name" value="PaaX-like_central"/>
</dbReference>
<evidence type="ECO:0000313" key="4">
    <source>
        <dbReference type="Proteomes" id="UP000177235"/>
    </source>
</evidence>
<sequence>MKSYFKQSIAQIIDESVPEPILELTDERIEKLKTVSDIVMSVLSIASILTLTVVAPNAIQLLKVFQKSKGRKYSTKHNKEKILRTFYYIRNKGYIDFRRNDKDYEIVITEKGNKKIKNLKFNTLVISNPKSWDGKFWQIAVDIPVKYKTSADYFRMKLKELRCYPLQRSLWFYPHDPRGEVEFIAKTYGVANYITFMKIERMEQDDKEILKTYFKESLII</sequence>
<dbReference type="EMBL" id="MFFF01000029">
    <property type="protein sequence ID" value="OGE98580.1"/>
    <property type="molecule type" value="Genomic_DNA"/>
</dbReference>
<keyword evidence="1" id="KW-1133">Transmembrane helix</keyword>
<comment type="caution">
    <text evidence="3">The sequence shown here is derived from an EMBL/GenBank/DDBJ whole genome shotgun (WGS) entry which is preliminary data.</text>
</comment>
<proteinExistence type="predicted"/>
<name>A0A1F5Q9W6_9BACT</name>
<organism evidence="3 4">
    <name type="scientific">Candidatus Doudnabacteria bacterium RIFCSPLOWO2_02_FULL_48_13</name>
    <dbReference type="NCBI Taxonomy" id="1817845"/>
    <lineage>
        <taxon>Bacteria</taxon>
        <taxon>Candidatus Doudnaibacteriota</taxon>
    </lineage>
</organism>